<organism evidence="1 2">
    <name type="scientific">Novosphingobium jiangmenense</name>
    <dbReference type="NCBI Taxonomy" id="2791981"/>
    <lineage>
        <taxon>Bacteria</taxon>
        <taxon>Pseudomonadati</taxon>
        <taxon>Pseudomonadota</taxon>
        <taxon>Alphaproteobacteria</taxon>
        <taxon>Sphingomonadales</taxon>
        <taxon>Sphingomonadaceae</taxon>
        <taxon>Novosphingobium</taxon>
    </lineage>
</organism>
<proteinExistence type="predicted"/>
<evidence type="ECO:0000313" key="2">
    <source>
        <dbReference type="Proteomes" id="UP000600799"/>
    </source>
</evidence>
<evidence type="ECO:0000313" key="1">
    <source>
        <dbReference type="EMBL" id="MBF9151679.1"/>
    </source>
</evidence>
<reference evidence="1 2" key="1">
    <citation type="submission" date="2020-11" db="EMBL/GenBank/DDBJ databases">
        <title>The genome sequence of Novosphingobium sp. 1Y9A.</title>
        <authorList>
            <person name="Liu Y."/>
        </authorList>
    </citation>
    <scope>NUCLEOTIDE SEQUENCE [LARGE SCALE GENOMIC DNA]</scope>
    <source>
        <strain evidence="1 2">1Y9A</strain>
    </source>
</reference>
<dbReference type="RefSeq" id="WP_196275999.1">
    <property type="nucleotide sequence ID" value="NZ_JADQDC010000007.1"/>
</dbReference>
<keyword evidence="2" id="KW-1185">Reference proteome</keyword>
<accession>A0ABS0HHE7</accession>
<name>A0ABS0HHE7_9SPHN</name>
<comment type="caution">
    <text evidence="1">The sequence shown here is derived from an EMBL/GenBank/DDBJ whole genome shotgun (WGS) entry which is preliminary data.</text>
</comment>
<dbReference type="EMBL" id="JADQDC010000007">
    <property type="protein sequence ID" value="MBF9151679.1"/>
    <property type="molecule type" value="Genomic_DNA"/>
</dbReference>
<protein>
    <recommendedName>
        <fullName evidence="3">HTH marR-type domain-containing protein</fullName>
    </recommendedName>
</protein>
<dbReference type="SUPFAM" id="SSF46785">
    <property type="entry name" value="Winged helix' DNA-binding domain"/>
    <property type="match status" value="1"/>
</dbReference>
<gene>
    <name evidence="1" type="ORF">I2488_11755</name>
</gene>
<evidence type="ECO:0008006" key="3">
    <source>
        <dbReference type="Google" id="ProtNLM"/>
    </source>
</evidence>
<sequence length="104" mass="11520">MTSRPNLPASLETIRTSLQARAILDVLAKEGGTNSRFLETWLATIGLTASSRTMADLLDRLEKDGLVRLEQVDTYHVVRIRRFGGEVASGLEALDWIAKPELPE</sequence>
<dbReference type="Proteomes" id="UP000600799">
    <property type="component" value="Unassembled WGS sequence"/>
</dbReference>
<dbReference type="InterPro" id="IPR036390">
    <property type="entry name" value="WH_DNA-bd_sf"/>
</dbReference>